<dbReference type="GO" id="GO:0003677">
    <property type="term" value="F:DNA binding"/>
    <property type="evidence" value="ECO:0007669"/>
    <property type="project" value="UniProtKB-UniRule"/>
</dbReference>
<evidence type="ECO:0000313" key="7">
    <source>
        <dbReference type="EMBL" id="GGK64775.1"/>
    </source>
</evidence>
<dbReference type="GO" id="GO:0015074">
    <property type="term" value="P:DNA integration"/>
    <property type="evidence" value="ECO:0007669"/>
    <property type="project" value="UniProtKB-KW"/>
</dbReference>
<dbReference type="SUPFAM" id="SSF56349">
    <property type="entry name" value="DNA breaking-rejoining enzymes"/>
    <property type="match status" value="1"/>
</dbReference>
<dbReference type="InterPro" id="IPR050090">
    <property type="entry name" value="Tyrosine_recombinase_XerCD"/>
</dbReference>
<dbReference type="Proteomes" id="UP000614221">
    <property type="component" value="Unassembled WGS sequence"/>
</dbReference>
<feature type="domain" description="Tyr recombinase" evidence="5">
    <location>
        <begin position="121"/>
        <end position="337"/>
    </location>
</feature>
<dbReference type="InterPro" id="IPR002104">
    <property type="entry name" value="Integrase_catalytic"/>
</dbReference>
<name>A0A830EYS8_9EURY</name>
<protein>
    <recommendedName>
        <fullName evidence="9">Integrase</fullName>
    </recommendedName>
</protein>
<dbReference type="Gene3D" id="1.10.443.10">
    <property type="entry name" value="Intergrase catalytic core"/>
    <property type="match status" value="1"/>
</dbReference>
<evidence type="ECO:0000256" key="1">
    <source>
        <dbReference type="ARBA" id="ARBA00022908"/>
    </source>
</evidence>
<dbReference type="EMBL" id="BMPD01000002">
    <property type="protein sequence ID" value="GGK64775.1"/>
    <property type="molecule type" value="Genomic_DNA"/>
</dbReference>
<evidence type="ECO:0000256" key="2">
    <source>
        <dbReference type="ARBA" id="ARBA00023125"/>
    </source>
</evidence>
<reference evidence="7" key="2">
    <citation type="submission" date="2020-09" db="EMBL/GenBank/DDBJ databases">
        <authorList>
            <person name="Sun Q."/>
            <person name="Ohkuma M."/>
        </authorList>
    </citation>
    <scope>NUCLEOTIDE SEQUENCE</scope>
    <source>
        <strain evidence="7">JCM 19018</strain>
    </source>
</reference>
<dbReference type="CDD" id="cd00397">
    <property type="entry name" value="DNA_BRE_C"/>
    <property type="match status" value="1"/>
</dbReference>
<evidence type="ECO:0000256" key="4">
    <source>
        <dbReference type="PROSITE-ProRule" id="PRU01248"/>
    </source>
</evidence>
<proteinExistence type="predicted"/>
<keyword evidence="2 4" id="KW-0238">DNA-binding</keyword>
<dbReference type="PANTHER" id="PTHR30349">
    <property type="entry name" value="PHAGE INTEGRASE-RELATED"/>
    <property type="match status" value="1"/>
</dbReference>
<dbReference type="PANTHER" id="PTHR30349:SF41">
    <property type="entry name" value="INTEGRASE_RECOMBINASE PROTEIN MJ0367-RELATED"/>
    <property type="match status" value="1"/>
</dbReference>
<dbReference type="InterPro" id="IPR010998">
    <property type="entry name" value="Integrase_recombinase_N"/>
</dbReference>
<organism evidence="7 8">
    <name type="scientific">Haloarcula sebkhae</name>
    <dbReference type="NCBI Taxonomy" id="932660"/>
    <lineage>
        <taxon>Archaea</taxon>
        <taxon>Methanobacteriati</taxon>
        <taxon>Methanobacteriota</taxon>
        <taxon>Stenosarchaea group</taxon>
        <taxon>Halobacteria</taxon>
        <taxon>Halobacteriales</taxon>
        <taxon>Haloarculaceae</taxon>
        <taxon>Haloarcula</taxon>
    </lineage>
</organism>
<keyword evidence="3" id="KW-0233">DNA recombination</keyword>
<evidence type="ECO:0000259" key="5">
    <source>
        <dbReference type="PROSITE" id="PS51898"/>
    </source>
</evidence>
<dbReference type="InterPro" id="IPR013762">
    <property type="entry name" value="Integrase-like_cat_sf"/>
</dbReference>
<comment type="caution">
    <text evidence="7">The sequence shown here is derived from an EMBL/GenBank/DDBJ whole genome shotgun (WGS) entry which is preliminary data.</text>
</comment>
<dbReference type="InterPro" id="IPR044068">
    <property type="entry name" value="CB"/>
</dbReference>
<accession>A0A830EYS8</accession>
<dbReference type="RefSeq" id="WP_229775252.1">
    <property type="nucleotide sequence ID" value="NZ_BMPD01000002.1"/>
</dbReference>
<evidence type="ECO:0000256" key="3">
    <source>
        <dbReference type="ARBA" id="ARBA00023172"/>
    </source>
</evidence>
<evidence type="ECO:0000313" key="8">
    <source>
        <dbReference type="Proteomes" id="UP000614221"/>
    </source>
</evidence>
<dbReference type="GO" id="GO:0006310">
    <property type="term" value="P:DNA recombination"/>
    <property type="evidence" value="ECO:0007669"/>
    <property type="project" value="UniProtKB-KW"/>
</dbReference>
<evidence type="ECO:0008006" key="9">
    <source>
        <dbReference type="Google" id="ProtNLM"/>
    </source>
</evidence>
<feature type="domain" description="Core-binding (CB)" evidence="6">
    <location>
        <begin position="12"/>
        <end position="97"/>
    </location>
</feature>
<dbReference type="PROSITE" id="PS51898">
    <property type="entry name" value="TYR_RECOMBINASE"/>
    <property type="match status" value="1"/>
</dbReference>
<reference evidence="7" key="1">
    <citation type="journal article" date="2014" name="Int. J. Syst. Evol. Microbiol.">
        <title>Complete genome sequence of Corynebacterium casei LMG S-19264T (=DSM 44701T), isolated from a smear-ripened cheese.</title>
        <authorList>
            <consortium name="US DOE Joint Genome Institute (JGI-PGF)"/>
            <person name="Walter F."/>
            <person name="Albersmeier A."/>
            <person name="Kalinowski J."/>
            <person name="Ruckert C."/>
        </authorList>
    </citation>
    <scope>NUCLEOTIDE SEQUENCE</scope>
    <source>
        <strain evidence="7">JCM 19018</strain>
    </source>
</reference>
<gene>
    <name evidence="7" type="ORF">GCM10009067_16570</name>
</gene>
<dbReference type="PROSITE" id="PS51900">
    <property type="entry name" value="CB"/>
    <property type="match status" value="1"/>
</dbReference>
<dbReference type="Gene3D" id="1.10.150.130">
    <property type="match status" value="1"/>
</dbReference>
<sequence>MSQPPVEDPGELSVREIYEMFLDARQLDYTAETLRDYETRLRQFVEWAEDREDIECIGDVTGWHLEQFKLFRQGQDLAPTTIKGQMTALKVWLEYAAGIEAVDEMLPYKVNIPVLSQTDETDDTLLEAEDAQALIQHYRESRVEYASVNHVVLELAWFTGARLGALRSLDVSDYQPDDQLVWFRHHPDTTPLKKKMDGERPVGLPAETCQVLDVWIEQVRQERRDGGGRRPLLVGRQGRPASSTIQNWVYQATLPCVAGPCPHGKSPRTCEWTERNTASQCPSSRSPHQVRTGSITWQLNSGLSYEAVGERVNSDPDTLRRYYDKASDVEKLEERRRAFVDQLEFSDSDDS</sequence>
<dbReference type="InterPro" id="IPR011010">
    <property type="entry name" value="DNA_brk_join_enz"/>
</dbReference>
<keyword evidence="1" id="KW-0229">DNA integration</keyword>
<dbReference type="AlphaFoldDB" id="A0A830EYS8"/>
<evidence type="ECO:0000259" key="6">
    <source>
        <dbReference type="PROSITE" id="PS51900"/>
    </source>
</evidence>